<evidence type="ECO:0000313" key="3">
    <source>
        <dbReference type="EMBL" id="WDA58899.1"/>
    </source>
</evidence>
<reference evidence="3 4" key="1">
    <citation type="submission" date="2022-12" db="EMBL/GenBank/DDBJ databases">
        <title>Genome Sequence of Deinococcus aquaticus Type Strain PB314.</title>
        <authorList>
            <person name="Albert C."/>
            <person name="Hill J."/>
            <person name="Boren L."/>
            <person name="Scholz-Ng S."/>
            <person name="Fatema N."/>
            <person name="Grosso R."/>
            <person name="Soboslay E."/>
            <person name="Tuohy J."/>
        </authorList>
    </citation>
    <scope>NUCLEOTIDE SEQUENCE [LARGE SCALE GENOMIC DNA]</scope>
    <source>
        <strain evidence="3 4">PB-314</strain>
    </source>
</reference>
<evidence type="ECO:0000313" key="4">
    <source>
        <dbReference type="Proteomes" id="UP001217044"/>
    </source>
</evidence>
<dbReference type="EMBL" id="CP115165">
    <property type="protein sequence ID" value="WDA58899.1"/>
    <property type="molecule type" value="Genomic_DNA"/>
</dbReference>
<protein>
    <recommendedName>
        <fullName evidence="5">Lipopolysaccharide assembly protein A domain-containing protein</fullName>
    </recommendedName>
</protein>
<evidence type="ECO:0008006" key="5">
    <source>
        <dbReference type="Google" id="ProtNLM"/>
    </source>
</evidence>
<sequence length="135" mass="14242">MRLVSFLQVLLLLGIAAYLALFALENPELVRLPLPTGRGEVSVSVGVSVSLFLLVGALFMALLLLPGLVRERLRRQSEARLRRDTEDRLTATLQARLAAMQPPATQPPAMPPPAAAPTVTPTLPGTDAGVAGSAP</sequence>
<evidence type="ECO:0000256" key="2">
    <source>
        <dbReference type="SAM" id="Phobius"/>
    </source>
</evidence>
<dbReference type="Proteomes" id="UP001217044">
    <property type="component" value="Chromosome"/>
</dbReference>
<organism evidence="3 4">
    <name type="scientific">Deinococcus aquaticus</name>
    <dbReference type="NCBI Taxonomy" id="328692"/>
    <lineage>
        <taxon>Bacteria</taxon>
        <taxon>Thermotogati</taxon>
        <taxon>Deinococcota</taxon>
        <taxon>Deinococci</taxon>
        <taxon>Deinococcales</taxon>
        <taxon>Deinococcaceae</taxon>
        <taxon>Deinococcus</taxon>
    </lineage>
</organism>
<gene>
    <name evidence="3" type="ORF">M8445_01390</name>
</gene>
<accession>A0ABY7V2S2</accession>
<feature type="transmembrane region" description="Helical" evidence="2">
    <location>
        <begin position="41"/>
        <end position="65"/>
    </location>
</feature>
<dbReference type="RefSeq" id="WP_273989149.1">
    <property type="nucleotide sequence ID" value="NZ_BAABQT010000001.1"/>
</dbReference>
<proteinExistence type="predicted"/>
<name>A0ABY7V2S2_9DEIO</name>
<keyword evidence="2" id="KW-1133">Transmembrane helix</keyword>
<keyword evidence="2" id="KW-0812">Transmembrane</keyword>
<keyword evidence="4" id="KW-1185">Reference proteome</keyword>
<feature type="region of interest" description="Disordered" evidence="1">
    <location>
        <begin position="100"/>
        <end position="135"/>
    </location>
</feature>
<keyword evidence="2" id="KW-0472">Membrane</keyword>
<feature type="compositionally biased region" description="Pro residues" evidence="1">
    <location>
        <begin position="104"/>
        <end position="115"/>
    </location>
</feature>
<evidence type="ECO:0000256" key="1">
    <source>
        <dbReference type="SAM" id="MobiDB-lite"/>
    </source>
</evidence>